<name>A0ABU6T3B7_9FABA</name>
<keyword evidence="2" id="KW-1185">Reference proteome</keyword>
<gene>
    <name evidence="1" type="ORF">PIB30_000326</name>
</gene>
<accession>A0ABU6T3B7</accession>
<reference evidence="1 2" key="1">
    <citation type="journal article" date="2023" name="Plants (Basel)">
        <title>Bridging the Gap: Combining Genomics and Transcriptomics Approaches to Understand Stylosanthes scabra, an Orphan Legume from the Brazilian Caatinga.</title>
        <authorList>
            <person name="Ferreira-Neto J.R.C."/>
            <person name="da Silva M.D."/>
            <person name="Binneck E."/>
            <person name="de Melo N.F."/>
            <person name="da Silva R.H."/>
            <person name="de Melo A.L.T.M."/>
            <person name="Pandolfi V."/>
            <person name="Bustamante F.O."/>
            <person name="Brasileiro-Vidal A.C."/>
            <person name="Benko-Iseppon A.M."/>
        </authorList>
    </citation>
    <scope>NUCLEOTIDE SEQUENCE [LARGE SCALE GENOMIC DNA]</scope>
    <source>
        <tissue evidence="1">Leaves</tissue>
    </source>
</reference>
<sequence>MLLSVALFGIRLQSGFTSSGSCTWTALTVLRDTTGVLLYLPGYTGIYAEHLVGTWFRLQATNCTSCRAGFFGDFLHSNRKDSTSYLRLFRWSWYLPISNEKLQQVVLYRRQLDRLTHREFVWLP</sequence>
<dbReference type="EMBL" id="JASCZI010090622">
    <property type="protein sequence ID" value="MED6142766.1"/>
    <property type="molecule type" value="Genomic_DNA"/>
</dbReference>
<proteinExistence type="predicted"/>
<comment type="caution">
    <text evidence="1">The sequence shown here is derived from an EMBL/GenBank/DDBJ whole genome shotgun (WGS) entry which is preliminary data.</text>
</comment>
<evidence type="ECO:0000313" key="2">
    <source>
        <dbReference type="Proteomes" id="UP001341840"/>
    </source>
</evidence>
<protein>
    <recommendedName>
        <fullName evidence="3">Secreted protein</fullName>
    </recommendedName>
</protein>
<evidence type="ECO:0000313" key="1">
    <source>
        <dbReference type="EMBL" id="MED6142766.1"/>
    </source>
</evidence>
<organism evidence="1 2">
    <name type="scientific">Stylosanthes scabra</name>
    <dbReference type="NCBI Taxonomy" id="79078"/>
    <lineage>
        <taxon>Eukaryota</taxon>
        <taxon>Viridiplantae</taxon>
        <taxon>Streptophyta</taxon>
        <taxon>Embryophyta</taxon>
        <taxon>Tracheophyta</taxon>
        <taxon>Spermatophyta</taxon>
        <taxon>Magnoliopsida</taxon>
        <taxon>eudicotyledons</taxon>
        <taxon>Gunneridae</taxon>
        <taxon>Pentapetalae</taxon>
        <taxon>rosids</taxon>
        <taxon>fabids</taxon>
        <taxon>Fabales</taxon>
        <taxon>Fabaceae</taxon>
        <taxon>Papilionoideae</taxon>
        <taxon>50 kb inversion clade</taxon>
        <taxon>dalbergioids sensu lato</taxon>
        <taxon>Dalbergieae</taxon>
        <taxon>Pterocarpus clade</taxon>
        <taxon>Stylosanthes</taxon>
    </lineage>
</organism>
<dbReference type="Proteomes" id="UP001341840">
    <property type="component" value="Unassembled WGS sequence"/>
</dbReference>
<evidence type="ECO:0008006" key="3">
    <source>
        <dbReference type="Google" id="ProtNLM"/>
    </source>
</evidence>